<keyword evidence="2" id="KW-0732">Signal</keyword>
<feature type="region of interest" description="Disordered" evidence="6">
    <location>
        <begin position="1"/>
        <end position="32"/>
    </location>
</feature>
<reference evidence="10" key="1">
    <citation type="journal article" date="2019" name="Int. J. Syst. Evol. Microbiol.">
        <title>The Global Catalogue of Microorganisms (GCM) 10K type strain sequencing project: providing services to taxonomists for standard genome sequencing and annotation.</title>
        <authorList>
            <consortium name="The Broad Institute Genomics Platform"/>
            <consortium name="The Broad Institute Genome Sequencing Center for Infectious Disease"/>
            <person name="Wu L."/>
            <person name="Ma J."/>
        </authorList>
    </citation>
    <scope>NUCLEOTIDE SEQUENCE [LARGE SCALE GENOMIC DNA]</scope>
    <source>
        <strain evidence="10">JCM 16702</strain>
    </source>
</reference>
<feature type="domain" description="Thioredoxin" evidence="8">
    <location>
        <begin position="78"/>
        <end position="272"/>
    </location>
</feature>
<evidence type="ECO:0000256" key="7">
    <source>
        <dbReference type="SAM" id="Phobius"/>
    </source>
</evidence>
<protein>
    <submittedName>
        <fullName evidence="9">Thioredoxin domain-containing protein</fullName>
    </submittedName>
</protein>
<evidence type="ECO:0000256" key="1">
    <source>
        <dbReference type="ARBA" id="ARBA00005791"/>
    </source>
</evidence>
<keyword evidence="5" id="KW-0676">Redox-active center</keyword>
<keyword evidence="7" id="KW-0812">Transmembrane</keyword>
<comment type="similarity">
    <text evidence="1">Belongs to the thioredoxin family. DsbA subfamily.</text>
</comment>
<keyword evidence="10" id="KW-1185">Reference proteome</keyword>
<keyword evidence="3" id="KW-0560">Oxidoreductase</keyword>
<keyword evidence="7" id="KW-1133">Transmembrane helix</keyword>
<feature type="region of interest" description="Disordered" evidence="6">
    <location>
        <begin position="61"/>
        <end position="103"/>
    </location>
</feature>
<dbReference type="PANTHER" id="PTHR13887">
    <property type="entry name" value="GLUTATHIONE S-TRANSFERASE KAPPA"/>
    <property type="match status" value="1"/>
</dbReference>
<evidence type="ECO:0000259" key="8">
    <source>
        <dbReference type="PROSITE" id="PS51352"/>
    </source>
</evidence>
<proteinExistence type="inferred from homology"/>
<evidence type="ECO:0000256" key="2">
    <source>
        <dbReference type="ARBA" id="ARBA00022729"/>
    </source>
</evidence>
<evidence type="ECO:0000313" key="10">
    <source>
        <dbReference type="Proteomes" id="UP001500683"/>
    </source>
</evidence>
<evidence type="ECO:0000256" key="6">
    <source>
        <dbReference type="SAM" id="MobiDB-lite"/>
    </source>
</evidence>
<dbReference type="Gene3D" id="3.40.30.10">
    <property type="entry name" value="Glutaredoxin"/>
    <property type="match status" value="1"/>
</dbReference>
<dbReference type="InterPro" id="IPR036249">
    <property type="entry name" value="Thioredoxin-like_sf"/>
</dbReference>
<gene>
    <name evidence="9" type="ORF">GCM10022214_86360</name>
</gene>
<evidence type="ECO:0000256" key="4">
    <source>
        <dbReference type="ARBA" id="ARBA00023157"/>
    </source>
</evidence>
<evidence type="ECO:0000256" key="5">
    <source>
        <dbReference type="ARBA" id="ARBA00023284"/>
    </source>
</evidence>
<keyword evidence="7" id="KW-0472">Membrane</keyword>
<organism evidence="9 10">
    <name type="scientific">Actinomadura miaoliensis</name>
    <dbReference type="NCBI Taxonomy" id="430685"/>
    <lineage>
        <taxon>Bacteria</taxon>
        <taxon>Bacillati</taxon>
        <taxon>Actinomycetota</taxon>
        <taxon>Actinomycetes</taxon>
        <taxon>Streptosporangiales</taxon>
        <taxon>Thermomonosporaceae</taxon>
        <taxon>Actinomadura</taxon>
    </lineage>
</organism>
<dbReference type="Pfam" id="PF13462">
    <property type="entry name" value="Thioredoxin_4"/>
    <property type="match status" value="1"/>
</dbReference>
<dbReference type="PANTHER" id="PTHR13887:SF14">
    <property type="entry name" value="DISULFIDE BOND FORMATION PROTEIN D"/>
    <property type="match status" value="1"/>
</dbReference>
<dbReference type="InterPro" id="IPR013766">
    <property type="entry name" value="Thioredoxin_domain"/>
</dbReference>
<dbReference type="Proteomes" id="UP001500683">
    <property type="component" value="Unassembled WGS sequence"/>
</dbReference>
<accession>A0ABP7X6U8</accession>
<keyword evidence="4" id="KW-1015">Disulfide bond</keyword>
<evidence type="ECO:0000256" key="3">
    <source>
        <dbReference type="ARBA" id="ARBA00023002"/>
    </source>
</evidence>
<dbReference type="InterPro" id="IPR012336">
    <property type="entry name" value="Thioredoxin-like_fold"/>
</dbReference>
<name>A0ABP7X6U8_9ACTN</name>
<sequence>MPQSGDEPADVIEAGTDDERDGRRGGPLARLFGGRSRPAVAVAAAIVVLGVMAFAALTRDGDRTSDRADGQAGIPEVEAPSSPSPNPTPTVTWAGPTPPPADPALFKGSDKAPVTIVEFGDFQCPKCGTFARRTKPELTRRYIDTGVVRLIWRDFPTFGKESMRAAVASRAAARQGRFWQFHDALYARQPRMNSGEIDDAFLRDVARRAGLDLARFDADRRDKKVRGAVEDDFAFGQRLGVPGTPAFLINGEPFFGAQPLSAFEQAIQKARAAR</sequence>
<dbReference type="EMBL" id="BAAAZG010000086">
    <property type="protein sequence ID" value="GAA4105867.1"/>
    <property type="molecule type" value="Genomic_DNA"/>
</dbReference>
<feature type="compositionally biased region" description="Acidic residues" evidence="6">
    <location>
        <begin position="7"/>
        <end position="19"/>
    </location>
</feature>
<feature type="transmembrane region" description="Helical" evidence="7">
    <location>
        <begin position="39"/>
        <end position="57"/>
    </location>
</feature>
<comment type="caution">
    <text evidence="9">The sequence shown here is derived from an EMBL/GenBank/DDBJ whole genome shotgun (WGS) entry which is preliminary data.</text>
</comment>
<dbReference type="PROSITE" id="PS51352">
    <property type="entry name" value="THIOREDOXIN_2"/>
    <property type="match status" value="1"/>
</dbReference>
<dbReference type="SUPFAM" id="SSF52833">
    <property type="entry name" value="Thioredoxin-like"/>
    <property type="match status" value="1"/>
</dbReference>
<dbReference type="RefSeq" id="WP_344959288.1">
    <property type="nucleotide sequence ID" value="NZ_BAAAZG010000086.1"/>
</dbReference>
<evidence type="ECO:0000313" key="9">
    <source>
        <dbReference type="EMBL" id="GAA4105867.1"/>
    </source>
</evidence>